<dbReference type="InterPro" id="IPR013898">
    <property type="entry name" value="Atg43"/>
</dbReference>
<proteinExistence type="predicted"/>
<gene>
    <name evidence="2" type="ORF">PCON_10964</name>
</gene>
<dbReference type="OrthoDB" id="2430343at2759"/>
<evidence type="ECO:0008006" key="4">
    <source>
        <dbReference type="Google" id="ProtNLM"/>
    </source>
</evidence>
<dbReference type="eggNOG" id="ENOG502SAKD">
    <property type="taxonomic scope" value="Eukaryota"/>
</dbReference>
<dbReference type="Proteomes" id="UP000018144">
    <property type="component" value="Unassembled WGS sequence"/>
</dbReference>
<feature type="compositionally biased region" description="Polar residues" evidence="1">
    <location>
        <begin position="11"/>
        <end position="27"/>
    </location>
</feature>
<dbReference type="EMBL" id="HF935612">
    <property type="protein sequence ID" value="CCX11370.1"/>
    <property type="molecule type" value="Genomic_DNA"/>
</dbReference>
<dbReference type="GO" id="GO:0140580">
    <property type="term" value="F:mitochondrion autophagosome adaptor activity"/>
    <property type="evidence" value="ECO:0007669"/>
    <property type="project" value="InterPro"/>
</dbReference>
<organism evidence="2 3">
    <name type="scientific">Pyronema omphalodes (strain CBS 100304)</name>
    <name type="common">Pyronema confluens</name>
    <dbReference type="NCBI Taxonomy" id="1076935"/>
    <lineage>
        <taxon>Eukaryota</taxon>
        <taxon>Fungi</taxon>
        <taxon>Dikarya</taxon>
        <taxon>Ascomycota</taxon>
        <taxon>Pezizomycotina</taxon>
        <taxon>Pezizomycetes</taxon>
        <taxon>Pezizales</taxon>
        <taxon>Pyronemataceae</taxon>
        <taxon>Pyronema</taxon>
    </lineage>
</organism>
<dbReference type="GO" id="GO:0000423">
    <property type="term" value="P:mitophagy"/>
    <property type="evidence" value="ECO:0007669"/>
    <property type="project" value="InterPro"/>
</dbReference>
<accession>U4L3P9</accession>
<dbReference type="PANTHER" id="PTHR38699">
    <property type="entry name" value="CHROMOSOME 1, WHOLE GENOME SHOTGUN SEQUENCE"/>
    <property type="match status" value="1"/>
</dbReference>
<keyword evidence="3" id="KW-1185">Reference proteome</keyword>
<dbReference type="Pfam" id="PF08589">
    <property type="entry name" value="ATG43"/>
    <property type="match status" value="1"/>
</dbReference>
<name>U4L3P9_PYROM</name>
<dbReference type="OMA" id="HHENTLE"/>
<feature type="region of interest" description="Disordered" evidence="1">
    <location>
        <begin position="1"/>
        <end position="33"/>
    </location>
</feature>
<dbReference type="STRING" id="1076935.U4L3P9"/>
<sequence length="157" mass="17818">MSDLPPLAAQTLAQDTHLTSQPSSAPATSFDAASRLYPQPHEHGIDDDDDRASISSSILDFDYVRPPRRPLPPLPDLRFEQSYLASLAPAEGVWWKIVLITLRDQVLMPLVQGVGFNLVLFGWRWWNRGVKFNGMGVGAKVRRWWWGVNNWKLPERA</sequence>
<protein>
    <recommendedName>
        <fullName evidence="4">DUF1770-domain-containing protein</fullName>
    </recommendedName>
</protein>
<evidence type="ECO:0000313" key="2">
    <source>
        <dbReference type="EMBL" id="CCX11370.1"/>
    </source>
</evidence>
<dbReference type="PANTHER" id="PTHR38699:SF1">
    <property type="entry name" value="MITOPHAGY RECEPTOR ATG43"/>
    <property type="match status" value="1"/>
</dbReference>
<evidence type="ECO:0000256" key="1">
    <source>
        <dbReference type="SAM" id="MobiDB-lite"/>
    </source>
</evidence>
<dbReference type="AlphaFoldDB" id="U4L3P9"/>
<reference evidence="2 3" key="1">
    <citation type="journal article" date="2013" name="PLoS Genet.">
        <title>The genome and development-dependent transcriptomes of Pyronema confluens: a window into fungal evolution.</title>
        <authorList>
            <person name="Traeger S."/>
            <person name="Altegoer F."/>
            <person name="Freitag M."/>
            <person name="Gabaldon T."/>
            <person name="Kempken F."/>
            <person name="Kumar A."/>
            <person name="Marcet-Houben M."/>
            <person name="Poggeler S."/>
            <person name="Stajich J.E."/>
            <person name="Nowrousian M."/>
        </authorList>
    </citation>
    <scope>NUCLEOTIDE SEQUENCE [LARGE SCALE GENOMIC DNA]</scope>
    <source>
        <strain evidence="3">CBS 100304</strain>
        <tissue evidence="2">Vegetative mycelium</tissue>
    </source>
</reference>
<evidence type="ECO:0000313" key="3">
    <source>
        <dbReference type="Proteomes" id="UP000018144"/>
    </source>
</evidence>